<dbReference type="CDD" id="cd02440">
    <property type="entry name" value="AdoMet_MTases"/>
    <property type="match status" value="1"/>
</dbReference>
<dbReference type="EMBL" id="JASPKY010000221">
    <property type="protein sequence ID" value="KAK9719317.1"/>
    <property type="molecule type" value="Genomic_DNA"/>
</dbReference>
<protein>
    <submittedName>
        <fullName evidence="2">Methyltransferase domain</fullName>
    </submittedName>
</protein>
<dbReference type="InterPro" id="IPR013216">
    <property type="entry name" value="Methyltransf_11"/>
</dbReference>
<evidence type="ECO:0000313" key="3">
    <source>
        <dbReference type="Proteomes" id="UP001458880"/>
    </source>
</evidence>
<dbReference type="Proteomes" id="UP001458880">
    <property type="component" value="Unassembled WGS sequence"/>
</dbReference>
<proteinExistence type="predicted"/>
<feature type="domain" description="Methyltransferase type 11" evidence="1">
    <location>
        <begin position="54"/>
        <end position="139"/>
    </location>
</feature>
<reference evidence="2 3" key="1">
    <citation type="journal article" date="2024" name="BMC Genomics">
        <title>De novo assembly and annotation of Popillia japonica's genome with initial clues to its potential as an invasive pest.</title>
        <authorList>
            <person name="Cucini C."/>
            <person name="Boschi S."/>
            <person name="Funari R."/>
            <person name="Cardaioli E."/>
            <person name="Iannotti N."/>
            <person name="Marturano G."/>
            <person name="Paoli F."/>
            <person name="Bruttini M."/>
            <person name="Carapelli A."/>
            <person name="Frati F."/>
            <person name="Nardi F."/>
        </authorList>
    </citation>
    <scope>NUCLEOTIDE SEQUENCE [LARGE SCALE GENOMIC DNA]</scope>
    <source>
        <strain evidence="2">DMR45628</strain>
    </source>
</reference>
<gene>
    <name evidence="2" type="ORF">QE152_g22748</name>
</gene>
<keyword evidence="2" id="KW-0808">Transferase</keyword>
<accession>A0AAW1KJI8</accession>
<dbReference type="GO" id="GO:0032259">
    <property type="term" value="P:methylation"/>
    <property type="evidence" value="ECO:0007669"/>
    <property type="project" value="UniProtKB-KW"/>
</dbReference>
<keyword evidence="3" id="KW-1185">Reference proteome</keyword>
<sequence length="264" mass="29880">MANYDVLWTRTSGIQTVAAASLENYGTRLEWRGPSGEIMHDACVDGTLTKKILLPYVNQHVSKIVATDRFADTITLAQQINSDEKIEYKVFDVLKDDITEMEGRFGHIFSICVAQWLVPNSLLLEKYRKMLKPKGQLFIVVLADTPVQQSFHFLAQGARWKDILANQNVFENFSSNPVQDFQTLLANAGFEVDLTAQVTSTIPMENFPDMIDLLWNMYYKYWSDIPPGQQKQFIEDNLTKIGTCTTSIGATYLPDSKSSSSRIT</sequence>
<dbReference type="Pfam" id="PF08241">
    <property type="entry name" value="Methyltransf_11"/>
    <property type="match status" value="1"/>
</dbReference>
<evidence type="ECO:0000313" key="2">
    <source>
        <dbReference type="EMBL" id="KAK9719317.1"/>
    </source>
</evidence>
<keyword evidence="2" id="KW-0489">Methyltransferase</keyword>
<comment type="caution">
    <text evidence="2">The sequence shown here is derived from an EMBL/GenBank/DDBJ whole genome shotgun (WGS) entry which is preliminary data.</text>
</comment>
<evidence type="ECO:0000259" key="1">
    <source>
        <dbReference type="Pfam" id="PF08241"/>
    </source>
</evidence>
<dbReference type="GO" id="GO:0008757">
    <property type="term" value="F:S-adenosylmethionine-dependent methyltransferase activity"/>
    <property type="evidence" value="ECO:0007669"/>
    <property type="project" value="InterPro"/>
</dbReference>
<dbReference type="AlphaFoldDB" id="A0AAW1KJI8"/>
<organism evidence="2 3">
    <name type="scientific">Popillia japonica</name>
    <name type="common">Japanese beetle</name>
    <dbReference type="NCBI Taxonomy" id="7064"/>
    <lineage>
        <taxon>Eukaryota</taxon>
        <taxon>Metazoa</taxon>
        <taxon>Ecdysozoa</taxon>
        <taxon>Arthropoda</taxon>
        <taxon>Hexapoda</taxon>
        <taxon>Insecta</taxon>
        <taxon>Pterygota</taxon>
        <taxon>Neoptera</taxon>
        <taxon>Endopterygota</taxon>
        <taxon>Coleoptera</taxon>
        <taxon>Polyphaga</taxon>
        <taxon>Scarabaeiformia</taxon>
        <taxon>Scarabaeidae</taxon>
        <taxon>Rutelinae</taxon>
        <taxon>Popillia</taxon>
    </lineage>
</organism>
<dbReference type="InterPro" id="IPR029063">
    <property type="entry name" value="SAM-dependent_MTases_sf"/>
</dbReference>
<name>A0AAW1KJI8_POPJA</name>
<dbReference type="Gene3D" id="3.40.50.150">
    <property type="entry name" value="Vaccinia Virus protein VP39"/>
    <property type="match status" value="1"/>
</dbReference>
<dbReference type="SUPFAM" id="SSF53335">
    <property type="entry name" value="S-adenosyl-L-methionine-dependent methyltransferases"/>
    <property type="match status" value="1"/>
</dbReference>